<reference evidence="2 3" key="1">
    <citation type="submission" date="2017-09" db="EMBL/GenBank/DDBJ databases">
        <title>Depth-based differentiation of microbial function through sediment-hosted aquifers and enrichment of novel symbionts in the deep terrestrial subsurface.</title>
        <authorList>
            <person name="Probst A.J."/>
            <person name="Ladd B."/>
            <person name="Jarett J.K."/>
            <person name="Geller-Mcgrath D.E."/>
            <person name="Sieber C.M."/>
            <person name="Emerson J.B."/>
            <person name="Anantharaman K."/>
            <person name="Thomas B.C."/>
            <person name="Malmstrom R."/>
            <person name="Stieglmeier M."/>
            <person name="Klingl A."/>
            <person name="Woyke T."/>
            <person name="Ryan C.M."/>
            <person name="Banfield J.F."/>
        </authorList>
    </citation>
    <scope>NUCLEOTIDE SEQUENCE [LARGE SCALE GENOMIC DNA]</scope>
    <source>
        <strain evidence="2">CG23_combo_of_CG06-09_8_20_14_all_42_19</strain>
    </source>
</reference>
<sequence length="124" mass="14651">MAFIYLTTRFIYRLREFLEHWYVGGFMAISRQAVSLLEQLDRTFALQVTLRYIFEPLYQDRTVLGHILGFIFRSVRILLALVIYVVVLAVFTIIYFAWSILLPYALYRTAAAFNLINTISLWNL</sequence>
<keyword evidence="1" id="KW-0812">Transmembrane</keyword>
<feature type="transmembrane region" description="Helical" evidence="1">
    <location>
        <begin position="77"/>
        <end position="98"/>
    </location>
</feature>
<keyword evidence="1" id="KW-0472">Membrane</keyword>
<accession>A0A2H0ALJ0</accession>
<keyword evidence="1" id="KW-1133">Transmembrane helix</keyword>
<evidence type="ECO:0000313" key="2">
    <source>
        <dbReference type="EMBL" id="PIP46281.1"/>
    </source>
</evidence>
<dbReference type="AlphaFoldDB" id="A0A2H0ALJ0"/>
<protein>
    <submittedName>
        <fullName evidence="2">Uncharacterized protein</fullName>
    </submittedName>
</protein>
<name>A0A2H0ALJ0_9BACT</name>
<evidence type="ECO:0000256" key="1">
    <source>
        <dbReference type="SAM" id="Phobius"/>
    </source>
</evidence>
<gene>
    <name evidence="2" type="ORF">COX15_01030</name>
</gene>
<comment type="caution">
    <text evidence="2">The sequence shown here is derived from an EMBL/GenBank/DDBJ whole genome shotgun (WGS) entry which is preliminary data.</text>
</comment>
<evidence type="ECO:0000313" key="3">
    <source>
        <dbReference type="Proteomes" id="UP000230007"/>
    </source>
</evidence>
<dbReference type="EMBL" id="PCSK01000021">
    <property type="protein sequence ID" value="PIP46281.1"/>
    <property type="molecule type" value="Genomic_DNA"/>
</dbReference>
<proteinExistence type="predicted"/>
<dbReference type="Proteomes" id="UP000230007">
    <property type="component" value="Unassembled WGS sequence"/>
</dbReference>
<organism evidence="2 3">
    <name type="scientific">Candidatus Colwellbacteria bacterium CG23_combo_of_CG06-09_8_20_14_all_42_19</name>
    <dbReference type="NCBI Taxonomy" id="1974541"/>
    <lineage>
        <taxon>Bacteria</taxon>
        <taxon>Candidatus Colwelliibacteriota</taxon>
    </lineage>
</organism>